<dbReference type="GO" id="GO:0006096">
    <property type="term" value="P:glycolytic process"/>
    <property type="evidence" value="ECO:0007669"/>
    <property type="project" value="UniProtKB-UniRule"/>
</dbReference>
<feature type="binding site" evidence="10 13">
    <location>
        <position position="403"/>
    </location>
    <ligand>
        <name>Mn(2+)</name>
        <dbReference type="ChEBI" id="CHEBI:29035"/>
        <label>1</label>
    </ligand>
</feature>
<feature type="binding site" evidence="10 12">
    <location>
        <begin position="259"/>
        <end position="262"/>
    </location>
    <ligand>
        <name>substrate</name>
    </ligand>
</feature>
<evidence type="ECO:0000256" key="2">
    <source>
        <dbReference type="ARBA" id="ARBA00004798"/>
    </source>
</evidence>
<dbReference type="Gene3D" id="3.40.1450.10">
    <property type="entry name" value="BPG-independent phosphoglycerate mutase, domain B"/>
    <property type="match status" value="1"/>
</dbReference>
<comment type="catalytic activity">
    <reaction evidence="1 10">
        <text>(2R)-2-phosphoglycerate = (2R)-3-phosphoglycerate</text>
        <dbReference type="Rhea" id="RHEA:15901"/>
        <dbReference type="ChEBI" id="CHEBI:58272"/>
        <dbReference type="ChEBI" id="CHEBI:58289"/>
        <dbReference type="EC" id="5.4.2.12"/>
    </reaction>
</comment>
<dbReference type="InterPro" id="IPR036646">
    <property type="entry name" value="PGAM_B_sf"/>
</dbReference>
<comment type="pathway">
    <text evidence="2 10">Carbohydrate degradation; glycolysis; pyruvate from D-glyceraldehyde 3-phosphate: step 3/5.</text>
</comment>
<keyword evidence="7 10" id="KW-0464">Manganese</keyword>
<feature type="binding site" evidence="10 12">
    <location>
        <position position="332"/>
    </location>
    <ligand>
        <name>substrate</name>
    </ligand>
</feature>
<evidence type="ECO:0000256" key="3">
    <source>
        <dbReference type="ARBA" id="ARBA00008819"/>
    </source>
</evidence>
<name>A0A0M2NGS4_9FIRM</name>
<organism evidence="16 17">
    <name type="scientific">Christensenella hongkongensis</name>
    <dbReference type="NCBI Taxonomy" id="270498"/>
    <lineage>
        <taxon>Bacteria</taxon>
        <taxon>Bacillati</taxon>
        <taxon>Bacillota</taxon>
        <taxon>Clostridia</taxon>
        <taxon>Christensenellales</taxon>
        <taxon>Christensenellaceae</taxon>
        <taxon>Christensenella</taxon>
    </lineage>
</organism>
<comment type="cofactor">
    <cofactor evidence="10">
        <name>Mn(2+)</name>
        <dbReference type="ChEBI" id="CHEBI:29035"/>
    </cofactor>
    <text evidence="10">Binds 2 manganese ions per subunit.</text>
</comment>
<dbReference type="InterPro" id="IPR011258">
    <property type="entry name" value="BPG-indep_PGM_N"/>
</dbReference>
<comment type="function">
    <text evidence="10">Catalyzes the interconversion of 2-phosphoglycerate and 3-phosphoglycerate.</text>
</comment>
<dbReference type="FunFam" id="3.40.720.10:FF:000001">
    <property type="entry name" value="2,3-bisphosphoglycerate-independent phosphoglycerate mutase"/>
    <property type="match status" value="1"/>
</dbReference>
<feature type="binding site" evidence="10 12">
    <location>
        <position position="121"/>
    </location>
    <ligand>
        <name>substrate</name>
    </ligand>
</feature>
<proteinExistence type="inferred from homology"/>
<keyword evidence="6 10" id="KW-0324">Glycolysis</keyword>
<comment type="caution">
    <text evidence="16">The sequence shown here is derived from an EMBL/GenBank/DDBJ whole genome shotgun (WGS) entry which is preliminary data.</text>
</comment>
<dbReference type="PANTHER" id="PTHR31637">
    <property type="entry name" value="2,3-BISPHOSPHOGLYCERATE-INDEPENDENT PHOSPHOGLYCERATE MUTASE"/>
    <property type="match status" value="1"/>
</dbReference>
<dbReference type="GO" id="GO:0004619">
    <property type="term" value="F:phosphoglycerate mutase activity"/>
    <property type="evidence" value="ECO:0007669"/>
    <property type="project" value="UniProtKB-UniRule"/>
</dbReference>
<keyword evidence="8 10" id="KW-0413">Isomerase</keyword>
<dbReference type="SUPFAM" id="SSF53649">
    <property type="entry name" value="Alkaline phosphatase-like"/>
    <property type="match status" value="1"/>
</dbReference>
<feature type="binding site" evidence="10 13">
    <location>
        <position position="399"/>
    </location>
    <ligand>
        <name>Mn(2+)</name>
        <dbReference type="ChEBI" id="CHEBI:29035"/>
        <label>1</label>
    </ligand>
</feature>
<feature type="active site" description="Phosphoserine intermediate" evidence="10 11">
    <location>
        <position position="60"/>
    </location>
</feature>
<dbReference type="Proteomes" id="UP000034076">
    <property type="component" value="Unassembled WGS sequence"/>
</dbReference>
<feature type="binding site" evidence="10 13">
    <location>
        <position position="459"/>
    </location>
    <ligand>
        <name>Mn(2+)</name>
        <dbReference type="ChEBI" id="CHEBI:29035"/>
        <label>1</label>
    </ligand>
</feature>
<evidence type="ECO:0000256" key="6">
    <source>
        <dbReference type="ARBA" id="ARBA00023152"/>
    </source>
</evidence>
<dbReference type="UniPathway" id="UPA00109">
    <property type="reaction ID" value="UER00186"/>
</dbReference>
<evidence type="ECO:0000256" key="11">
    <source>
        <dbReference type="PIRSR" id="PIRSR001492-1"/>
    </source>
</evidence>
<feature type="binding site" evidence="10 12">
    <location>
        <begin position="152"/>
        <end position="153"/>
    </location>
    <ligand>
        <name>substrate</name>
    </ligand>
</feature>
<comment type="subunit">
    <text evidence="10">Monomer.</text>
</comment>
<dbReference type="RefSeq" id="WP_046442805.1">
    <property type="nucleotide sequence ID" value="NZ_CAUERS010000093.1"/>
</dbReference>
<dbReference type="EMBL" id="LAYJ01000068">
    <property type="protein sequence ID" value="KKI51739.1"/>
    <property type="molecule type" value="Genomic_DNA"/>
</dbReference>
<dbReference type="InterPro" id="IPR006124">
    <property type="entry name" value="Metalloenzyme"/>
</dbReference>
<evidence type="ECO:0000256" key="12">
    <source>
        <dbReference type="PIRSR" id="PIRSR001492-2"/>
    </source>
</evidence>
<protein>
    <recommendedName>
        <fullName evidence="9 10">2,3-bisphosphoglycerate-independent phosphoglycerate mutase</fullName>
        <shortName evidence="10">BPG-independent PGAM</shortName>
        <shortName evidence="10">Phosphoglyceromutase</shortName>
        <shortName evidence="10">iPGM</shortName>
        <ecNumber evidence="4 10">5.4.2.12</ecNumber>
    </recommendedName>
</protein>
<gene>
    <name evidence="10" type="primary">gpmI</name>
    <name evidence="16" type="ORF">CHK_0906</name>
</gene>
<dbReference type="Pfam" id="PF06415">
    <property type="entry name" value="iPGM_N"/>
    <property type="match status" value="1"/>
</dbReference>
<dbReference type="AlphaFoldDB" id="A0A0M2NGS4"/>
<dbReference type="EC" id="5.4.2.12" evidence="4 10"/>
<dbReference type="STRING" id="270498.CHK_0906"/>
<evidence type="ECO:0000256" key="10">
    <source>
        <dbReference type="HAMAP-Rule" id="MF_01038"/>
    </source>
</evidence>
<keyword evidence="17" id="KW-1185">Reference proteome</keyword>
<dbReference type="InterPro" id="IPR005995">
    <property type="entry name" value="Pgm_bpd_ind"/>
</dbReference>
<dbReference type="FunFam" id="3.40.1450.10:FF:000001">
    <property type="entry name" value="2,3-bisphosphoglycerate-independent phosphoglycerate mutase"/>
    <property type="match status" value="1"/>
</dbReference>
<evidence type="ECO:0000256" key="5">
    <source>
        <dbReference type="ARBA" id="ARBA00022723"/>
    </source>
</evidence>
<feature type="binding site" evidence="10 13">
    <location>
        <position position="441"/>
    </location>
    <ligand>
        <name>Mn(2+)</name>
        <dbReference type="ChEBI" id="CHEBI:29035"/>
        <label>2</label>
    </ligand>
</feature>
<comment type="similarity">
    <text evidence="3 10">Belongs to the BPG-independent phosphoglycerate mutase family.</text>
</comment>
<dbReference type="Gene3D" id="3.40.720.10">
    <property type="entry name" value="Alkaline Phosphatase, subunit A"/>
    <property type="match status" value="1"/>
</dbReference>
<dbReference type="SUPFAM" id="SSF64158">
    <property type="entry name" value="2,3-Bisphosphoglycerate-independent phosphoglycerate mutase, substrate-binding domain"/>
    <property type="match status" value="1"/>
</dbReference>
<keyword evidence="5 10" id="KW-0479">Metal-binding</keyword>
<dbReference type="PIRSF" id="PIRSF001492">
    <property type="entry name" value="IPGAM"/>
    <property type="match status" value="1"/>
</dbReference>
<sequence>MAFTALIIMDGFGLTSNTEGNAIYSEGTPNIKKLMEEYPNTQIGASGLSVGLPDGQMGNSEVGHLNIGAGRIVYQELTRITKSIADGDFFSKEEFLEAIKNVKEHNSSLHLIGLISNGGVHSHQDHLYALLKLAKENGIGDRTYIHCLMDGRDVPPDSGKCFIEELEAKIKEIGAGKIATVMGRYYAMDRDNRWERVKLAYDAIVKGEGLDAPDAVSAMQDSYDKKEYDEFVKPTVITENGEPVAKLKKNDSVIFFNFRPDRARELTRSIIDEDFAGFEREYFPTYFVSMTQYDKTFRNIHVAYKPQVLKNTLGEYLAQHKKKQFRIAETEKYAHVTFFFNGGVEQPNEGEDRVLIPSPKVATYDLQPEMSAPEVCEKAVGLIKSQQYDVMILNFANCDMVGHTGIFEAAVKAVEAVDECVGKVVDAILGIGGEAIITADHGNAEIMVDPETGGPFTAHSTNPVPCILVSKRHQLDKLREGGILADLAPTMLDLMDLPQPVEMEGKSLLEK</sequence>
<evidence type="ECO:0000259" key="15">
    <source>
        <dbReference type="Pfam" id="PF06415"/>
    </source>
</evidence>
<feature type="binding site" evidence="10 12">
    <location>
        <position position="190"/>
    </location>
    <ligand>
        <name>substrate</name>
    </ligand>
</feature>
<feature type="binding site" evidence="10 13">
    <location>
        <position position="60"/>
    </location>
    <ligand>
        <name>Mn(2+)</name>
        <dbReference type="ChEBI" id="CHEBI:29035"/>
        <label>2</label>
    </ligand>
</feature>
<accession>A0A0M2NGS4</accession>
<feature type="domain" description="BPG-independent PGAM N-terminal" evidence="15">
    <location>
        <begin position="80"/>
        <end position="295"/>
    </location>
</feature>
<dbReference type="GO" id="GO:0030145">
    <property type="term" value="F:manganese ion binding"/>
    <property type="evidence" value="ECO:0007669"/>
    <property type="project" value="UniProtKB-UniRule"/>
</dbReference>
<feature type="binding site" evidence="10 13">
    <location>
        <position position="440"/>
    </location>
    <ligand>
        <name>Mn(2+)</name>
        <dbReference type="ChEBI" id="CHEBI:29035"/>
        <label>2</label>
    </ligand>
</feature>
<feature type="binding site" evidence="10 12">
    <location>
        <position position="184"/>
    </location>
    <ligand>
        <name>substrate</name>
    </ligand>
</feature>
<evidence type="ECO:0000259" key="14">
    <source>
        <dbReference type="Pfam" id="PF01676"/>
    </source>
</evidence>
<evidence type="ECO:0000256" key="9">
    <source>
        <dbReference type="ARBA" id="ARBA00071648"/>
    </source>
</evidence>
<dbReference type="GO" id="GO:0043937">
    <property type="term" value="P:regulation of sporulation"/>
    <property type="evidence" value="ECO:0007669"/>
    <property type="project" value="UniProtKB-ARBA"/>
</dbReference>
<dbReference type="HAMAP" id="MF_01038">
    <property type="entry name" value="GpmI"/>
    <property type="match status" value="1"/>
</dbReference>
<evidence type="ECO:0000313" key="17">
    <source>
        <dbReference type="Proteomes" id="UP000034076"/>
    </source>
</evidence>
<evidence type="ECO:0000256" key="7">
    <source>
        <dbReference type="ARBA" id="ARBA00023211"/>
    </source>
</evidence>
<evidence type="ECO:0000256" key="4">
    <source>
        <dbReference type="ARBA" id="ARBA00012026"/>
    </source>
</evidence>
<dbReference type="InterPro" id="IPR017850">
    <property type="entry name" value="Alkaline_phosphatase_core_sf"/>
</dbReference>
<evidence type="ECO:0000313" key="16">
    <source>
        <dbReference type="EMBL" id="KKI51739.1"/>
    </source>
</evidence>
<dbReference type="PANTHER" id="PTHR31637:SF0">
    <property type="entry name" value="2,3-BISPHOSPHOGLYCERATE-INDEPENDENT PHOSPHOGLYCERATE MUTASE"/>
    <property type="match status" value="1"/>
</dbReference>
<dbReference type="PATRIC" id="fig|270498.16.peg.502"/>
<dbReference type="Pfam" id="PF01676">
    <property type="entry name" value="Metalloenzyme"/>
    <property type="match status" value="1"/>
</dbReference>
<evidence type="ECO:0000256" key="8">
    <source>
        <dbReference type="ARBA" id="ARBA00023235"/>
    </source>
</evidence>
<dbReference type="NCBIfam" id="TIGR01307">
    <property type="entry name" value="pgm_bpd_ind"/>
    <property type="match status" value="1"/>
</dbReference>
<feature type="domain" description="Metalloenzyme" evidence="14">
    <location>
        <begin position="5"/>
        <end position="497"/>
    </location>
</feature>
<reference evidence="16 17" key="1">
    <citation type="submission" date="2015-04" db="EMBL/GenBank/DDBJ databases">
        <title>Draft genome sequence of bacteremic isolate Catabacter hongkongensis type strain HKU16T.</title>
        <authorList>
            <person name="Lau S.K."/>
            <person name="Teng J.L."/>
            <person name="Huang Y."/>
            <person name="Curreem S.O."/>
            <person name="Tsui S.K."/>
            <person name="Woo P.C."/>
        </authorList>
    </citation>
    <scope>NUCLEOTIDE SEQUENCE [LARGE SCALE GENOMIC DNA]</scope>
    <source>
        <strain evidence="16 17">HKU16</strain>
    </source>
</reference>
<evidence type="ECO:0000256" key="13">
    <source>
        <dbReference type="PIRSR" id="PIRSR001492-3"/>
    </source>
</evidence>
<dbReference type="GO" id="GO:0006007">
    <property type="term" value="P:glucose catabolic process"/>
    <property type="evidence" value="ECO:0007669"/>
    <property type="project" value="InterPro"/>
</dbReference>
<dbReference type="GO" id="GO:0005829">
    <property type="term" value="C:cytosol"/>
    <property type="evidence" value="ECO:0007669"/>
    <property type="project" value="TreeGrafter"/>
</dbReference>
<feature type="binding site" evidence="10 13">
    <location>
        <position position="10"/>
    </location>
    <ligand>
        <name>Mn(2+)</name>
        <dbReference type="ChEBI" id="CHEBI:29035"/>
        <label>2</label>
    </ligand>
</feature>
<evidence type="ECO:0000256" key="1">
    <source>
        <dbReference type="ARBA" id="ARBA00000370"/>
    </source>
</evidence>
<dbReference type="OrthoDB" id="9800863at2"/>
<dbReference type="CDD" id="cd16010">
    <property type="entry name" value="iPGM"/>
    <property type="match status" value="1"/>
</dbReference>